<comment type="caution">
    <text evidence="3">The sequence shown here is derived from an EMBL/GenBank/DDBJ whole genome shotgun (WGS) entry which is preliminary data.</text>
</comment>
<dbReference type="Gene3D" id="3.40.250.10">
    <property type="entry name" value="Rhodanese-like domain"/>
    <property type="match status" value="1"/>
</dbReference>
<evidence type="ECO:0000313" key="4">
    <source>
        <dbReference type="Proteomes" id="UP001061958"/>
    </source>
</evidence>
<accession>A0A9C7URY2</accession>
<dbReference type="EMBL" id="BQMJ01000007">
    <property type="protein sequence ID" value="GJQ09227.1"/>
    <property type="molecule type" value="Genomic_DNA"/>
</dbReference>
<keyword evidence="4" id="KW-1185">Reference proteome</keyword>
<dbReference type="PANTHER" id="PTHR45431:SF3">
    <property type="entry name" value="RHODANESE-LIKE DOMAIN-CONTAINING PROTEIN 15, CHLOROPLASTIC"/>
    <property type="match status" value="1"/>
</dbReference>
<evidence type="ECO:0000313" key="3">
    <source>
        <dbReference type="EMBL" id="GJQ13391.1"/>
    </source>
</evidence>
<proteinExistence type="predicted"/>
<dbReference type="AlphaFoldDB" id="A0A9C7URY2"/>
<dbReference type="SUPFAM" id="SSF52821">
    <property type="entry name" value="Rhodanese/Cell cycle control phosphatase"/>
    <property type="match status" value="1"/>
</dbReference>
<dbReference type="SMART" id="SM00450">
    <property type="entry name" value="RHOD"/>
    <property type="match status" value="1"/>
</dbReference>
<protein>
    <recommendedName>
        <fullName evidence="1">Rhodanese domain-containing protein</fullName>
    </recommendedName>
</protein>
<reference evidence="3" key="1">
    <citation type="journal article" date="2022" name="Proc. Natl. Acad. Sci. U.S.A.">
        <title>Life cycle and functional genomics of the unicellular red alga Galdieria for elucidating algal and plant evolution and industrial use.</title>
        <authorList>
            <person name="Hirooka S."/>
            <person name="Itabashi T."/>
            <person name="Ichinose T.M."/>
            <person name="Onuma R."/>
            <person name="Fujiwara T."/>
            <person name="Yamashita S."/>
            <person name="Jong L.W."/>
            <person name="Tomita R."/>
            <person name="Iwane A.H."/>
            <person name="Miyagishima S.Y."/>
        </authorList>
    </citation>
    <scope>NUCLEOTIDE SEQUENCE</scope>
    <source>
        <strain evidence="3">NBRC 102759</strain>
    </source>
</reference>
<dbReference type="PROSITE" id="PS50206">
    <property type="entry name" value="RHODANESE_3"/>
    <property type="match status" value="1"/>
</dbReference>
<evidence type="ECO:0000259" key="1">
    <source>
        <dbReference type="PROSITE" id="PS50206"/>
    </source>
</evidence>
<name>A0A9C7URY2_9RHOD</name>
<reference evidence="3" key="2">
    <citation type="submission" date="2022-01" db="EMBL/GenBank/DDBJ databases">
        <authorList>
            <person name="Hirooka S."/>
            <person name="Miyagishima S.Y."/>
        </authorList>
    </citation>
    <scope>NUCLEOTIDE SEQUENCE</scope>
    <source>
        <strain evidence="3">NBRC 102759</strain>
    </source>
</reference>
<dbReference type="Pfam" id="PF00581">
    <property type="entry name" value="Rhodanese"/>
    <property type="match status" value="1"/>
</dbReference>
<organism evidence="3 4">
    <name type="scientific">Galdieria partita</name>
    <dbReference type="NCBI Taxonomy" id="83374"/>
    <lineage>
        <taxon>Eukaryota</taxon>
        <taxon>Rhodophyta</taxon>
        <taxon>Bangiophyceae</taxon>
        <taxon>Galdieriales</taxon>
        <taxon>Galdieriaceae</taxon>
        <taxon>Galdieria</taxon>
    </lineage>
</organism>
<dbReference type="EMBL" id="BQMJ01000043">
    <property type="protein sequence ID" value="GJQ13391.1"/>
    <property type="molecule type" value="Genomic_DNA"/>
</dbReference>
<dbReference type="InterPro" id="IPR036873">
    <property type="entry name" value="Rhodanese-like_dom_sf"/>
</dbReference>
<dbReference type="Proteomes" id="UP001061958">
    <property type="component" value="Unassembled WGS sequence"/>
</dbReference>
<gene>
    <name evidence="2" type="ORF">GpartN1_g1018.t1</name>
    <name evidence="3" type="ORF">GpartN1_g5182.t1</name>
</gene>
<evidence type="ECO:0000313" key="2">
    <source>
        <dbReference type="EMBL" id="GJQ09227.1"/>
    </source>
</evidence>
<dbReference type="InterPro" id="IPR052367">
    <property type="entry name" value="Thiosulfate_ST/Rhodanese-like"/>
</dbReference>
<feature type="domain" description="Rhodanese" evidence="1">
    <location>
        <begin position="16"/>
        <end position="116"/>
    </location>
</feature>
<dbReference type="OrthoDB" id="2012972at2759"/>
<dbReference type="CDD" id="cd00158">
    <property type="entry name" value="RHOD"/>
    <property type="match status" value="1"/>
</dbReference>
<dbReference type="PANTHER" id="PTHR45431">
    <property type="entry name" value="RHODANESE-LIKE DOMAIN-CONTAINING PROTEIN 15, CHLOROPLASTIC"/>
    <property type="match status" value="1"/>
</dbReference>
<sequence length="116" mass="13004">MSVEVVPPKEAQKRVQKEGWKFLDVRTTEEYNQGHPSGSRCIPYMIKEGGEMKPNSSFLSEVRKVFQPSDKILISCQSGRRSSMAAKALKEAGYSQVADVDGGFSKWCSEQLDIEK</sequence>
<dbReference type="InterPro" id="IPR001763">
    <property type="entry name" value="Rhodanese-like_dom"/>
</dbReference>